<organism evidence="1 2">
    <name type="scientific">Kibdelosporangium lantanae</name>
    <dbReference type="NCBI Taxonomy" id="1497396"/>
    <lineage>
        <taxon>Bacteria</taxon>
        <taxon>Bacillati</taxon>
        <taxon>Actinomycetota</taxon>
        <taxon>Actinomycetes</taxon>
        <taxon>Pseudonocardiales</taxon>
        <taxon>Pseudonocardiaceae</taxon>
        <taxon>Kibdelosporangium</taxon>
    </lineage>
</organism>
<evidence type="ECO:0000313" key="2">
    <source>
        <dbReference type="Proteomes" id="UP001597045"/>
    </source>
</evidence>
<sequence length="79" mass="8267">GEPCPVGRGGSDVQGARQKGAIVKYMIMLMSTQMRVPVAASQVGPSPREAVDSIAISGVVVTVADRVTRGHRDKDQGFS</sequence>
<feature type="non-terminal residue" evidence="1">
    <location>
        <position position="1"/>
    </location>
</feature>
<proteinExistence type="predicted"/>
<name>A0ABW3MJJ5_9PSEU</name>
<dbReference type="Proteomes" id="UP001597045">
    <property type="component" value="Unassembled WGS sequence"/>
</dbReference>
<dbReference type="EMBL" id="JBHTIS010002738">
    <property type="protein sequence ID" value="MFD1050293.1"/>
    <property type="molecule type" value="Genomic_DNA"/>
</dbReference>
<protein>
    <recommendedName>
        <fullName evidence="3">Transposase</fullName>
    </recommendedName>
</protein>
<reference evidence="2" key="1">
    <citation type="journal article" date="2019" name="Int. J. Syst. Evol. Microbiol.">
        <title>The Global Catalogue of Microorganisms (GCM) 10K type strain sequencing project: providing services to taxonomists for standard genome sequencing and annotation.</title>
        <authorList>
            <consortium name="The Broad Institute Genomics Platform"/>
            <consortium name="The Broad Institute Genome Sequencing Center for Infectious Disease"/>
            <person name="Wu L."/>
            <person name="Ma J."/>
        </authorList>
    </citation>
    <scope>NUCLEOTIDE SEQUENCE [LARGE SCALE GENOMIC DNA]</scope>
    <source>
        <strain evidence="2">JCM 31486</strain>
    </source>
</reference>
<keyword evidence="2" id="KW-1185">Reference proteome</keyword>
<accession>A0ABW3MJJ5</accession>
<gene>
    <name evidence="1" type="ORF">ACFQ1S_34600</name>
</gene>
<comment type="caution">
    <text evidence="1">The sequence shown here is derived from an EMBL/GenBank/DDBJ whole genome shotgun (WGS) entry which is preliminary data.</text>
</comment>
<evidence type="ECO:0008006" key="3">
    <source>
        <dbReference type="Google" id="ProtNLM"/>
    </source>
</evidence>
<evidence type="ECO:0000313" key="1">
    <source>
        <dbReference type="EMBL" id="MFD1050293.1"/>
    </source>
</evidence>